<sequence>MKRLKVGDLVEVISGKERGKQGRITRILADEDRVIVEGLNTVTRHQRPTPRNQEGGKITKEAPLHASKVMPVDPATGKPTRVKIRVGEDGKKTRVGKSGSAIGVG</sequence>
<dbReference type="InterPro" id="IPR005825">
    <property type="entry name" value="Ribosomal_uL24_CS"/>
</dbReference>
<comment type="function">
    <text evidence="5">One of the proteins that surrounds the polypeptide exit tunnel on the outside of the subunit.</text>
</comment>
<dbReference type="Pfam" id="PF17136">
    <property type="entry name" value="ribosomal_L24"/>
    <property type="match status" value="1"/>
</dbReference>
<comment type="similarity">
    <text evidence="1 5 6">Belongs to the universal ribosomal protein uL24 family.</text>
</comment>
<evidence type="ECO:0000256" key="4">
    <source>
        <dbReference type="ARBA" id="ARBA00035206"/>
    </source>
</evidence>
<dbReference type="GO" id="GO:0019843">
    <property type="term" value="F:rRNA binding"/>
    <property type="evidence" value="ECO:0007669"/>
    <property type="project" value="UniProtKB-UniRule"/>
</dbReference>
<dbReference type="GO" id="GO:0006412">
    <property type="term" value="P:translation"/>
    <property type="evidence" value="ECO:0007669"/>
    <property type="project" value="UniProtKB-UniRule"/>
</dbReference>
<dbReference type="EMBL" id="CP012670">
    <property type="protein sequence ID" value="AUX26579.1"/>
    <property type="molecule type" value="Genomic_DNA"/>
</dbReference>
<evidence type="ECO:0000256" key="5">
    <source>
        <dbReference type="HAMAP-Rule" id="MF_01326"/>
    </source>
</evidence>
<dbReference type="RefSeq" id="WP_129354272.1">
    <property type="nucleotide sequence ID" value="NZ_CP012670.1"/>
</dbReference>
<dbReference type="PROSITE" id="PS01108">
    <property type="entry name" value="RIBOSOMAL_L24"/>
    <property type="match status" value="1"/>
</dbReference>
<dbReference type="NCBIfam" id="TIGR01079">
    <property type="entry name" value="rplX_bact"/>
    <property type="match status" value="1"/>
</dbReference>
<reference evidence="9 10" key="1">
    <citation type="submission" date="2015-09" db="EMBL/GenBank/DDBJ databases">
        <title>Sorangium comparison.</title>
        <authorList>
            <person name="Zaburannyi N."/>
            <person name="Bunk B."/>
            <person name="Overmann J."/>
            <person name="Mueller R."/>
        </authorList>
    </citation>
    <scope>NUCLEOTIDE SEQUENCE [LARGE SCALE GENOMIC DNA]</scope>
    <source>
        <strain evidence="9 10">So ceGT47</strain>
    </source>
</reference>
<dbReference type="InterPro" id="IPR041988">
    <property type="entry name" value="Ribosomal_uL24_KOW"/>
</dbReference>
<dbReference type="AlphaFoldDB" id="A0A4P2QAH1"/>
<keyword evidence="5" id="KW-0699">rRNA-binding</keyword>
<keyword evidence="2 5" id="KW-0689">Ribosomal protein</keyword>
<protein>
    <recommendedName>
        <fullName evidence="4 5">Large ribosomal subunit protein uL24</fullName>
    </recommendedName>
</protein>
<dbReference type="PANTHER" id="PTHR12903">
    <property type="entry name" value="MITOCHONDRIAL RIBOSOMAL PROTEIN L24"/>
    <property type="match status" value="1"/>
</dbReference>
<evidence type="ECO:0000259" key="8">
    <source>
        <dbReference type="SMART" id="SM00739"/>
    </source>
</evidence>
<dbReference type="GO" id="GO:1990904">
    <property type="term" value="C:ribonucleoprotein complex"/>
    <property type="evidence" value="ECO:0007669"/>
    <property type="project" value="UniProtKB-KW"/>
</dbReference>
<evidence type="ECO:0000256" key="3">
    <source>
        <dbReference type="ARBA" id="ARBA00023274"/>
    </source>
</evidence>
<name>A0A4P2QAH1_SORCE</name>
<dbReference type="CDD" id="cd06089">
    <property type="entry name" value="KOW_RPL26"/>
    <property type="match status" value="1"/>
</dbReference>
<evidence type="ECO:0000313" key="10">
    <source>
        <dbReference type="Proteomes" id="UP000295781"/>
    </source>
</evidence>
<dbReference type="Proteomes" id="UP000295781">
    <property type="component" value="Chromosome"/>
</dbReference>
<evidence type="ECO:0000256" key="7">
    <source>
        <dbReference type="SAM" id="MobiDB-lite"/>
    </source>
</evidence>
<feature type="domain" description="KOW" evidence="8">
    <location>
        <begin position="3"/>
        <end position="30"/>
    </location>
</feature>
<dbReference type="InterPro" id="IPR008991">
    <property type="entry name" value="Translation_prot_SH3-like_sf"/>
</dbReference>
<keyword evidence="5" id="KW-0694">RNA-binding</keyword>
<gene>
    <name evidence="5 9" type="primary">rplX</name>
    <name evidence="9" type="ORF">SOCEGT47_071490</name>
</gene>
<dbReference type="Gene3D" id="2.30.30.30">
    <property type="match status" value="1"/>
</dbReference>
<evidence type="ECO:0000256" key="1">
    <source>
        <dbReference type="ARBA" id="ARBA00010618"/>
    </source>
</evidence>
<keyword evidence="3 5" id="KW-0687">Ribonucleoprotein</keyword>
<dbReference type="HAMAP" id="MF_01326_B">
    <property type="entry name" value="Ribosomal_uL24_B"/>
    <property type="match status" value="1"/>
</dbReference>
<dbReference type="SUPFAM" id="SSF50104">
    <property type="entry name" value="Translation proteins SH3-like domain"/>
    <property type="match status" value="1"/>
</dbReference>
<dbReference type="InterPro" id="IPR005824">
    <property type="entry name" value="KOW"/>
</dbReference>
<dbReference type="InterPro" id="IPR014722">
    <property type="entry name" value="Rib_uL2_dom2"/>
</dbReference>
<organism evidence="9 10">
    <name type="scientific">Sorangium cellulosum</name>
    <name type="common">Polyangium cellulosum</name>
    <dbReference type="NCBI Taxonomy" id="56"/>
    <lineage>
        <taxon>Bacteria</taxon>
        <taxon>Pseudomonadati</taxon>
        <taxon>Myxococcota</taxon>
        <taxon>Polyangia</taxon>
        <taxon>Polyangiales</taxon>
        <taxon>Polyangiaceae</taxon>
        <taxon>Sorangium</taxon>
    </lineage>
</organism>
<comment type="function">
    <text evidence="5">One of two assembly initiator proteins, it binds directly to the 5'-end of the 23S rRNA, where it nucleates assembly of the 50S subunit.</text>
</comment>
<dbReference type="GO" id="GO:0003735">
    <property type="term" value="F:structural constituent of ribosome"/>
    <property type="evidence" value="ECO:0007669"/>
    <property type="project" value="InterPro"/>
</dbReference>
<dbReference type="OrthoDB" id="9807419at2"/>
<evidence type="ECO:0000256" key="2">
    <source>
        <dbReference type="ARBA" id="ARBA00022980"/>
    </source>
</evidence>
<dbReference type="InterPro" id="IPR003256">
    <property type="entry name" value="Ribosomal_uL24"/>
</dbReference>
<dbReference type="Pfam" id="PF00467">
    <property type="entry name" value="KOW"/>
    <property type="match status" value="1"/>
</dbReference>
<comment type="subunit">
    <text evidence="5">Part of the 50S ribosomal subunit.</text>
</comment>
<evidence type="ECO:0000313" key="9">
    <source>
        <dbReference type="EMBL" id="AUX26579.1"/>
    </source>
</evidence>
<evidence type="ECO:0000256" key="6">
    <source>
        <dbReference type="RuleBase" id="RU003477"/>
    </source>
</evidence>
<dbReference type="InterPro" id="IPR057264">
    <property type="entry name" value="Ribosomal_uL24_C"/>
</dbReference>
<dbReference type="SMART" id="SM00739">
    <property type="entry name" value="KOW"/>
    <property type="match status" value="1"/>
</dbReference>
<dbReference type="GO" id="GO:0005840">
    <property type="term" value="C:ribosome"/>
    <property type="evidence" value="ECO:0007669"/>
    <property type="project" value="UniProtKB-KW"/>
</dbReference>
<feature type="region of interest" description="Disordered" evidence="7">
    <location>
        <begin position="45"/>
        <end position="80"/>
    </location>
</feature>
<accession>A0A4P2QAH1</accession>
<proteinExistence type="inferred from homology"/>